<keyword evidence="4" id="KW-1185">Reference proteome</keyword>
<evidence type="ECO:0008006" key="5">
    <source>
        <dbReference type="Google" id="ProtNLM"/>
    </source>
</evidence>
<feature type="repeat" description="PPR" evidence="2">
    <location>
        <begin position="117"/>
        <end position="147"/>
    </location>
</feature>
<dbReference type="InterPro" id="IPR046960">
    <property type="entry name" value="PPR_At4g14850-like_plant"/>
</dbReference>
<dbReference type="InterPro" id="IPR002885">
    <property type="entry name" value="PPR_rpt"/>
</dbReference>
<feature type="repeat" description="PPR" evidence="2">
    <location>
        <begin position="388"/>
        <end position="422"/>
    </location>
</feature>
<dbReference type="Pfam" id="PF13041">
    <property type="entry name" value="PPR_2"/>
    <property type="match status" value="2"/>
</dbReference>
<feature type="repeat" description="PPR" evidence="2">
    <location>
        <begin position="149"/>
        <end position="184"/>
    </location>
</feature>
<dbReference type="Pfam" id="PF01535">
    <property type="entry name" value="PPR"/>
    <property type="match status" value="1"/>
</dbReference>
<organism evidence="3 4">
    <name type="scientific">Penstemon smallii</name>
    <dbReference type="NCBI Taxonomy" id="265156"/>
    <lineage>
        <taxon>Eukaryota</taxon>
        <taxon>Viridiplantae</taxon>
        <taxon>Streptophyta</taxon>
        <taxon>Embryophyta</taxon>
        <taxon>Tracheophyta</taxon>
        <taxon>Spermatophyta</taxon>
        <taxon>Magnoliopsida</taxon>
        <taxon>eudicotyledons</taxon>
        <taxon>Gunneridae</taxon>
        <taxon>Pentapetalae</taxon>
        <taxon>asterids</taxon>
        <taxon>lamiids</taxon>
        <taxon>Lamiales</taxon>
        <taxon>Plantaginaceae</taxon>
        <taxon>Cheloneae</taxon>
        <taxon>Penstemon</taxon>
    </lineage>
</organism>
<reference evidence="3 4" key="1">
    <citation type="submission" date="2024-12" db="EMBL/GenBank/DDBJ databases">
        <title>The unique morphological basis and parallel evolutionary history of personate flowers in Penstemon.</title>
        <authorList>
            <person name="Depatie T.H."/>
            <person name="Wessinger C.A."/>
        </authorList>
    </citation>
    <scope>NUCLEOTIDE SEQUENCE [LARGE SCALE GENOMIC DNA]</scope>
    <source>
        <strain evidence="3">WTNN_2</strain>
        <tissue evidence="3">Leaf</tissue>
    </source>
</reference>
<dbReference type="PANTHER" id="PTHR47926:SF426">
    <property type="entry name" value="TETRATRICOPEPTIDE-LIKE HELICAL DOMAIN SUPERFAMILY, DYW DOMAIN-CONTAINING PROTEIN"/>
    <property type="match status" value="1"/>
</dbReference>
<dbReference type="SUPFAM" id="SSF48452">
    <property type="entry name" value="TPR-like"/>
    <property type="match status" value="1"/>
</dbReference>
<dbReference type="Pfam" id="PF13812">
    <property type="entry name" value="PPR_3"/>
    <property type="match status" value="1"/>
</dbReference>
<dbReference type="Pfam" id="PF20431">
    <property type="entry name" value="E_motif"/>
    <property type="match status" value="1"/>
</dbReference>
<name>A0ABD3SAL4_9LAMI</name>
<feature type="repeat" description="PPR" evidence="2">
    <location>
        <begin position="251"/>
        <end position="285"/>
    </location>
</feature>
<accession>A0ABD3SAL4</accession>
<sequence length="430" mass="47798">MASSSSSSYSSNYLRLLSLTKLLTSHVNQGRHHESLSLFQHIHSSLSHCLDPFIFPLALKSCSFLHCPQLGSSIHALTIKYSFIKNPFVACGLVDLYGKCLSIDSARQLFDETPVRNVVVWNSMISLYAHSKDMQSALKLFDKMSFPPNASTFNTIINGFLEMEDGFVGAVTIYRKMQEMNVEPTLITLLALLRACVGISALRLIKEIHGYLLKNDIDPQSHLRSGLVEAYGRCGCLDEACLVFESMKQKDVVSWSSLISAFALHGQAKLALETFEKMEKAKVRPDDITFLAVLKACSHAGLADEARMYFSKMNDKYGVVPNSDHYACLVDVLSRCGRLYEAYDILNRMSMKVTAKAWGALLGACRTYGEVGLAEIAGKALLEIEPNNPANYVILTRIYASNGRYEKAEKLRKEMEVRGVMVSPGSSWVV</sequence>
<dbReference type="PANTHER" id="PTHR47926">
    <property type="entry name" value="PENTATRICOPEPTIDE REPEAT-CONTAINING PROTEIN"/>
    <property type="match status" value="1"/>
</dbReference>
<proteinExistence type="predicted"/>
<dbReference type="AlphaFoldDB" id="A0ABD3SAL4"/>
<dbReference type="Proteomes" id="UP001634393">
    <property type="component" value="Unassembled WGS sequence"/>
</dbReference>
<dbReference type="InterPro" id="IPR046848">
    <property type="entry name" value="E_motif"/>
</dbReference>
<dbReference type="FunFam" id="1.25.40.10:FF:001093">
    <property type="entry name" value="Pentatricopeptide repeat-containing protein At2g34400"/>
    <property type="match status" value="1"/>
</dbReference>
<keyword evidence="1" id="KW-0677">Repeat</keyword>
<dbReference type="NCBIfam" id="TIGR00756">
    <property type="entry name" value="PPR"/>
    <property type="match status" value="6"/>
</dbReference>
<dbReference type="Gene3D" id="1.25.40.10">
    <property type="entry name" value="Tetratricopeptide repeat domain"/>
    <property type="match status" value="3"/>
</dbReference>
<evidence type="ECO:0000313" key="3">
    <source>
        <dbReference type="EMBL" id="KAL3821534.1"/>
    </source>
</evidence>
<evidence type="ECO:0000256" key="1">
    <source>
        <dbReference type="ARBA" id="ARBA00022737"/>
    </source>
</evidence>
<dbReference type="InterPro" id="IPR011990">
    <property type="entry name" value="TPR-like_helical_dom_sf"/>
</dbReference>
<protein>
    <recommendedName>
        <fullName evidence="5">Pentatricopeptide repeat-containing protein</fullName>
    </recommendedName>
</protein>
<gene>
    <name evidence="3" type="ORF">ACJIZ3_007439</name>
</gene>
<evidence type="ECO:0000256" key="2">
    <source>
        <dbReference type="PROSITE-ProRule" id="PRU00708"/>
    </source>
</evidence>
<dbReference type="PROSITE" id="PS51375">
    <property type="entry name" value="PPR"/>
    <property type="match status" value="4"/>
</dbReference>
<dbReference type="EMBL" id="JBJXBP010000007">
    <property type="protein sequence ID" value="KAL3821534.1"/>
    <property type="molecule type" value="Genomic_DNA"/>
</dbReference>
<evidence type="ECO:0000313" key="4">
    <source>
        <dbReference type="Proteomes" id="UP001634393"/>
    </source>
</evidence>
<comment type="caution">
    <text evidence="3">The sequence shown here is derived from an EMBL/GenBank/DDBJ whole genome shotgun (WGS) entry which is preliminary data.</text>
</comment>